<dbReference type="InterPro" id="IPR002941">
    <property type="entry name" value="DNA_methylase_N4/N6"/>
</dbReference>
<reference evidence="9 10" key="1">
    <citation type="journal article" date="2023" name="Microorganisms">
        <title>Thiorhodovibrio frisius and Trv. litoralis spp. nov., Two Novel Members from a Clade of Fastidious Purple Sulfur Bacteria That Exhibit Unique Red-Shifted Light-Harvesting Capabilities.</title>
        <authorList>
            <person name="Methner A."/>
            <person name="Kuzyk S.B."/>
            <person name="Petersen J."/>
            <person name="Bauer S."/>
            <person name="Brinkmann H."/>
            <person name="Sichau K."/>
            <person name="Wanner G."/>
            <person name="Wolf J."/>
            <person name="Neumann-Schaal M."/>
            <person name="Henke P."/>
            <person name="Tank M."/>
            <person name="Sproer C."/>
            <person name="Bunk B."/>
            <person name="Overmann J."/>
        </authorList>
    </citation>
    <scope>NUCLEOTIDE SEQUENCE [LARGE SCALE GENOMIC DNA]</scope>
    <source>
        <strain evidence="9 10">DSM 6702</strain>
    </source>
</reference>
<evidence type="ECO:0000256" key="4">
    <source>
        <dbReference type="ARBA" id="ARBA00022679"/>
    </source>
</evidence>
<evidence type="ECO:0000256" key="6">
    <source>
        <dbReference type="ARBA" id="ARBA00047942"/>
    </source>
</evidence>
<evidence type="ECO:0000256" key="3">
    <source>
        <dbReference type="ARBA" id="ARBA00022603"/>
    </source>
</evidence>
<dbReference type="InterPro" id="IPR002295">
    <property type="entry name" value="N4/N6-MTase_EcoPI_Mod-like"/>
</dbReference>
<keyword evidence="3 9" id="KW-0489">Methyltransferase</keyword>
<dbReference type="InterPro" id="IPR029063">
    <property type="entry name" value="SAM-dependent_MTases_sf"/>
</dbReference>
<feature type="region of interest" description="Disordered" evidence="7">
    <location>
        <begin position="1"/>
        <end position="28"/>
    </location>
</feature>
<evidence type="ECO:0000313" key="9">
    <source>
        <dbReference type="EMBL" id="WPL15570.1"/>
    </source>
</evidence>
<dbReference type="GO" id="GO:0032259">
    <property type="term" value="P:methylation"/>
    <property type="evidence" value="ECO:0007669"/>
    <property type="project" value="UniProtKB-KW"/>
</dbReference>
<feature type="compositionally biased region" description="Basic and acidic residues" evidence="7">
    <location>
        <begin position="1"/>
        <end position="23"/>
    </location>
</feature>
<keyword evidence="10" id="KW-1185">Reference proteome</keyword>
<evidence type="ECO:0000256" key="5">
    <source>
        <dbReference type="ARBA" id="ARBA00022691"/>
    </source>
</evidence>
<evidence type="ECO:0000256" key="1">
    <source>
        <dbReference type="ARBA" id="ARBA00006594"/>
    </source>
</evidence>
<comment type="catalytic activity">
    <reaction evidence="6">
        <text>a 2'-deoxyadenosine in DNA + S-adenosyl-L-methionine = an N(6)-methyl-2'-deoxyadenosine in DNA + S-adenosyl-L-homocysteine + H(+)</text>
        <dbReference type="Rhea" id="RHEA:15197"/>
        <dbReference type="Rhea" id="RHEA-COMP:12418"/>
        <dbReference type="Rhea" id="RHEA-COMP:12419"/>
        <dbReference type="ChEBI" id="CHEBI:15378"/>
        <dbReference type="ChEBI" id="CHEBI:57856"/>
        <dbReference type="ChEBI" id="CHEBI:59789"/>
        <dbReference type="ChEBI" id="CHEBI:90615"/>
        <dbReference type="ChEBI" id="CHEBI:90616"/>
        <dbReference type="EC" id="2.1.1.72"/>
    </reaction>
</comment>
<evidence type="ECO:0000259" key="8">
    <source>
        <dbReference type="Pfam" id="PF01555"/>
    </source>
</evidence>
<sequence length="1046" mass="116257">MARRGKNDPEISDDPKGAGEGRFDLPGFDVEDYRYSDKRKNTPPAKIAADGRVPKLDPIQYAYSPRRDPRLRFDATGGADRLPELLDIARQRALTKAEAGLLADALRHHEPWLEWAGKREAKGFTVDPVALHMHERISAQAIIKVAARQDVTRDLFADPQQDYREAVQFYQHDIDWTNRLILGDSLQVMASLAHREDLAGKVQMIYIDPPYGIKFGSNFQPEVGNRDVKDKEDNMIREPEMVRAYRDTWHLGVHSYLAYLYQRLLIAHDLLSESGSIFVQISDENLHSVRQIMNEVFGSINYLNIIPFSKTSGVTTAFLASNVDFLIWYAKDRYKADYYQLFSDKESVGGGAGTYSWLDSPSAPRRGMSAAEKRSEVKLPSDAKRYKPDNITSQGNPITKFSFQGKLYAQAWKTDKEGVGLKRLGMAGRLHVARNSLQYVRFLTDFPCIPVTQLWDDTQTGSFTEDKAYVVQTAAKVIERCLLMTTKPGDLILDPTCGSGTTAHVAEQWGRRWITIDTSRVAVAIARQRLLTAKFDFYEVKGRESDDRETASPEPLGTDPHPGFIYKTVPHITLKSIAQNTHLDPIFAQHEPILDARLADCNAALAGVSAETRAALQAKLAFKQKKEGKRAITDADRRRWLLPPANRDPKVTLTVNAQFPGWYHWEVPFDTDPDYPHALSEAITAYRAAWRAKMDAVNACIAANATSEELVDQPQIRRGVVRVSGPFTVEAVQPPEVSLADDSTTSPAGLFAGEPDALPDTFGDSTATTAQGEVATSNAAAYLDRMLHLLRLDGVRFPDNREQRFSRLESLAGQGNPLHAEGRWTPAGQTDPDPDGAATVGVVFGPQYGSVSAKMVEEVIRPAGRVYDDLVIAAFSFDGPAQAAIEEGHPRLRIHMAHIRPDVNPAMDGLLKEQPGAQLFSVFGQPRTRLDGPDDQGQYRVVMEGVDIYNPVTNEITPSRGDKVAAWFLDGDYDGRTFCITQAFFPDRTAWDKLARALKTLVDGERFAALSGTKSLPFPPGKHQHVAVKVIDPRGNEVMQVHGLLP</sequence>
<dbReference type="InterPro" id="IPR002052">
    <property type="entry name" value="DNA_methylase_N6_adenine_CS"/>
</dbReference>
<dbReference type="PRINTS" id="PR00506">
    <property type="entry name" value="D21N6MTFRASE"/>
</dbReference>
<keyword evidence="4 9" id="KW-0808">Transferase</keyword>
<name>A0ABZ0S4V5_9GAMM</name>
<evidence type="ECO:0000313" key="10">
    <source>
        <dbReference type="Proteomes" id="UP001432180"/>
    </source>
</evidence>
<feature type="domain" description="DNA methylase N-4/N-6" evidence="8">
    <location>
        <begin position="202"/>
        <end position="526"/>
    </location>
</feature>
<feature type="region of interest" description="Disordered" evidence="7">
    <location>
        <begin position="811"/>
        <end position="833"/>
    </location>
</feature>
<keyword evidence="5" id="KW-0949">S-adenosyl-L-methionine</keyword>
<dbReference type="PROSITE" id="PS00092">
    <property type="entry name" value="N6_MTASE"/>
    <property type="match status" value="1"/>
</dbReference>
<protein>
    <recommendedName>
        <fullName evidence="2">site-specific DNA-methyltransferase (adenine-specific)</fullName>
        <ecNumber evidence="2">2.1.1.72</ecNumber>
    </recommendedName>
</protein>
<evidence type="ECO:0000256" key="7">
    <source>
        <dbReference type="SAM" id="MobiDB-lite"/>
    </source>
</evidence>
<comment type="similarity">
    <text evidence="1">Belongs to the N(4)/N(6)-methyltransferase family.</text>
</comment>
<dbReference type="GO" id="GO:0009007">
    <property type="term" value="F:site-specific DNA-methyltransferase (adenine-specific) activity"/>
    <property type="evidence" value="ECO:0007669"/>
    <property type="project" value="UniProtKB-EC"/>
</dbReference>
<dbReference type="Gene3D" id="3.40.50.150">
    <property type="entry name" value="Vaccinia Virus protein VP39"/>
    <property type="match status" value="1"/>
</dbReference>
<evidence type="ECO:0000256" key="2">
    <source>
        <dbReference type="ARBA" id="ARBA00011900"/>
    </source>
</evidence>
<gene>
    <name evidence="9" type="primary">dpnA</name>
    <name evidence="9" type="ORF">Thiowin_00471</name>
</gene>
<dbReference type="Proteomes" id="UP001432180">
    <property type="component" value="Chromosome"/>
</dbReference>
<proteinExistence type="inferred from homology"/>
<dbReference type="SUPFAM" id="SSF53335">
    <property type="entry name" value="S-adenosyl-L-methionine-dependent methyltransferases"/>
    <property type="match status" value="1"/>
</dbReference>
<organism evidence="9 10">
    <name type="scientific">Thiorhodovibrio winogradskyi</name>
    <dbReference type="NCBI Taxonomy" id="77007"/>
    <lineage>
        <taxon>Bacteria</taxon>
        <taxon>Pseudomonadati</taxon>
        <taxon>Pseudomonadota</taxon>
        <taxon>Gammaproteobacteria</taxon>
        <taxon>Chromatiales</taxon>
        <taxon>Chromatiaceae</taxon>
        <taxon>Thiorhodovibrio</taxon>
    </lineage>
</organism>
<dbReference type="PANTHER" id="PTHR13370:SF16">
    <property type="entry name" value="SITE-SPECIFIC DNA-METHYLTRANSFERASE (ADENINE-SPECIFIC)"/>
    <property type="match status" value="1"/>
</dbReference>
<accession>A0ABZ0S4V5</accession>
<dbReference type="EMBL" id="CP121472">
    <property type="protein sequence ID" value="WPL15570.1"/>
    <property type="molecule type" value="Genomic_DNA"/>
</dbReference>
<dbReference type="EC" id="2.1.1.72" evidence="2"/>
<dbReference type="Pfam" id="PF01555">
    <property type="entry name" value="N6_N4_Mtase"/>
    <property type="match status" value="1"/>
</dbReference>
<dbReference type="PANTHER" id="PTHR13370">
    <property type="entry name" value="RNA METHYLASE-RELATED"/>
    <property type="match status" value="1"/>
</dbReference>